<keyword evidence="8" id="KW-1185">Reference proteome</keyword>
<keyword evidence="1 5" id="KW-0132">Cell division</keyword>
<evidence type="ECO:0000259" key="6">
    <source>
        <dbReference type="Pfam" id="PF03775"/>
    </source>
</evidence>
<reference evidence="7" key="1">
    <citation type="submission" date="2021-02" db="EMBL/GenBank/DDBJ databases">
        <title>The CRISPR/cas machinery reduction and long-range gene transfer in the hot spring cyanobacterium Synechococcus.</title>
        <authorList>
            <person name="Dvorak P."/>
            <person name="Jahodarova E."/>
            <person name="Hasler P."/>
            <person name="Poulickova A."/>
        </authorList>
    </citation>
    <scope>NUCLEOTIDE SEQUENCE</scope>
    <source>
        <strain evidence="7">Rupite</strain>
    </source>
</reference>
<proteinExistence type="inferred from homology"/>
<evidence type="ECO:0000313" key="8">
    <source>
        <dbReference type="Proteomes" id="UP000830835"/>
    </source>
</evidence>
<dbReference type="InterPro" id="IPR005526">
    <property type="entry name" value="Septum_form_inhib_MinC_C"/>
</dbReference>
<dbReference type="Proteomes" id="UP000830835">
    <property type="component" value="Unassembled WGS sequence"/>
</dbReference>
<feature type="domain" description="Septum formation inhibitor MinC C-terminal" evidence="6">
    <location>
        <begin position="140"/>
        <end position="237"/>
    </location>
</feature>
<dbReference type="Pfam" id="PF03775">
    <property type="entry name" value="MinC_C"/>
    <property type="match status" value="1"/>
</dbReference>
<accession>A0ABT0CCA3</accession>
<dbReference type="Gene3D" id="2.160.20.70">
    <property type="match status" value="1"/>
</dbReference>
<dbReference type="PANTHER" id="PTHR34108">
    <property type="entry name" value="SEPTUM SITE-DETERMINING PROTEIN MINC"/>
    <property type="match status" value="1"/>
</dbReference>
<evidence type="ECO:0000256" key="4">
    <source>
        <dbReference type="ARBA" id="ARBA00046874"/>
    </source>
</evidence>
<dbReference type="InterPro" id="IPR013033">
    <property type="entry name" value="MinC"/>
</dbReference>
<dbReference type="EMBL" id="JAFIRA010000027">
    <property type="protein sequence ID" value="MCJ2543421.1"/>
    <property type="molecule type" value="Genomic_DNA"/>
</dbReference>
<dbReference type="HAMAP" id="MF_00267">
    <property type="entry name" value="MinC"/>
    <property type="match status" value="1"/>
</dbReference>
<name>A0ABT0CCA3_THEVL</name>
<evidence type="ECO:0000313" key="7">
    <source>
        <dbReference type="EMBL" id="MCJ2543421.1"/>
    </source>
</evidence>
<comment type="subunit">
    <text evidence="4 5">Interacts with MinD and FtsZ.</text>
</comment>
<gene>
    <name evidence="5" type="primary">minC</name>
    <name evidence="7" type="ORF">JX360_10960</name>
</gene>
<protein>
    <recommendedName>
        <fullName evidence="5">Probable septum site-determining protein MinC</fullName>
    </recommendedName>
</protein>
<evidence type="ECO:0000256" key="1">
    <source>
        <dbReference type="ARBA" id="ARBA00022618"/>
    </source>
</evidence>
<organism evidence="7 8">
    <name type="scientific">Thermostichus vulcanus str. 'Rupite'</name>
    <dbReference type="NCBI Taxonomy" id="2813851"/>
    <lineage>
        <taxon>Bacteria</taxon>
        <taxon>Bacillati</taxon>
        <taxon>Cyanobacteriota</taxon>
        <taxon>Cyanophyceae</taxon>
        <taxon>Thermostichales</taxon>
        <taxon>Thermostichaceae</taxon>
        <taxon>Thermostichus</taxon>
    </lineage>
</organism>
<dbReference type="PANTHER" id="PTHR34108:SF1">
    <property type="entry name" value="SEPTUM SITE-DETERMINING PROTEIN MINC"/>
    <property type="match status" value="1"/>
</dbReference>
<evidence type="ECO:0000256" key="5">
    <source>
        <dbReference type="HAMAP-Rule" id="MF_00267"/>
    </source>
</evidence>
<keyword evidence="2 5" id="KW-0717">Septation</keyword>
<evidence type="ECO:0000256" key="3">
    <source>
        <dbReference type="ARBA" id="ARBA00023306"/>
    </source>
</evidence>
<dbReference type="SUPFAM" id="SSF63848">
    <property type="entry name" value="Cell-division inhibitor MinC, C-terminal domain"/>
    <property type="match status" value="1"/>
</dbReference>
<comment type="function">
    <text evidence="5">Cell division inhibitor that blocks the formation of polar Z ring septums. Rapidly oscillates between the poles of the cell to destabilize FtsZ filaments that have formed before they mature into polar Z rings. Prevents FtsZ polymerization.</text>
</comment>
<sequence length="248" mass="27002">MTGSPVLNPQGSPPPTPASRNLAAGTVYFRSDSQGLHLHLPAGMDWDEVWESLIWQLRSRKPFWAGATPLTLWSQDWELDLPTLQTLSALVSQYQLQLRRVQTTIRSTAIAAATLGYSVEQSSPLEAIPPVPTDTTPLYLRSTVRSGTAVRHSGSVFLLGDLNPGGEIIAGGDIWVWGRLRGVVHAGANGDEKALILALQLDPTQLRIADQVARPPEAGSLPNTPEVVYLQDNVICIATIQDFLRREV</sequence>
<dbReference type="InterPro" id="IPR036145">
    <property type="entry name" value="MinC_C_sf"/>
</dbReference>
<dbReference type="RefSeq" id="WP_244350743.1">
    <property type="nucleotide sequence ID" value="NZ_JAFIRA010000027.1"/>
</dbReference>
<comment type="caution">
    <text evidence="7">The sequence shown here is derived from an EMBL/GenBank/DDBJ whole genome shotgun (WGS) entry which is preliminary data.</text>
</comment>
<comment type="similarity">
    <text evidence="5">Belongs to the MinC family.</text>
</comment>
<evidence type="ECO:0000256" key="2">
    <source>
        <dbReference type="ARBA" id="ARBA00023210"/>
    </source>
</evidence>
<keyword evidence="3 5" id="KW-0131">Cell cycle</keyword>
<dbReference type="InterPro" id="IPR016098">
    <property type="entry name" value="CAP/MinC_C"/>
</dbReference>